<dbReference type="Pfam" id="PF12500">
    <property type="entry name" value="TRSP"/>
    <property type="match status" value="1"/>
</dbReference>
<proteinExistence type="predicted"/>
<feature type="domain" description="Orotate phosphoribosyltransferase-like" evidence="5">
    <location>
        <begin position="45"/>
        <end position="309"/>
    </location>
</feature>
<dbReference type="Pfam" id="PF15608">
    <property type="entry name" value="PELOTA_1"/>
    <property type="match status" value="1"/>
</dbReference>
<feature type="domain" description="TRSP" evidence="3">
    <location>
        <begin position="377"/>
        <end position="511"/>
    </location>
</feature>
<dbReference type="InterPro" id="IPR041688">
    <property type="entry name" value="PRTase_2"/>
</dbReference>
<dbReference type="CDD" id="cd06223">
    <property type="entry name" value="PRTases_typeI"/>
    <property type="match status" value="1"/>
</dbReference>
<evidence type="ECO:0000259" key="2">
    <source>
        <dbReference type="Pfam" id="PF11202"/>
    </source>
</evidence>
<organism evidence="6 7">
    <name type="scientific">Curtobacterium herbarum</name>
    <dbReference type="NCBI Taxonomy" id="150122"/>
    <lineage>
        <taxon>Bacteria</taxon>
        <taxon>Bacillati</taxon>
        <taxon>Actinomycetota</taxon>
        <taxon>Actinomycetes</taxon>
        <taxon>Micrococcales</taxon>
        <taxon>Microbacteriaceae</taxon>
        <taxon>Curtobacterium</taxon>
    </lineage>
</organism>
<dbReference type="Proteomes" id="UP001501742">
    <property type="component" value="Unassembled WGS sequence"/>
</dbReference>
<dbReference type="InterPro" id="IPR000836">
    <property type="entry name" value="PRTase_dom"/>
</dbReference>
<sequence>MTTPTPTAAPTGSVLPTPDELGVVLTDEPTAGTASTSPGVPLASLVRLALRRNPRRAHLLVSTVLAKHVPTVPAVALLAGEALGARVADVLDGGARLDAGAATRLREVLDLQAVLDQRFDTGQQFDTGQPVVPGQQRETDPATGAAPDSGHGSDALHRAATTLRTDLAAVRPTLPDVLVLGFAETATALGATVAEALGAGYLHSTRHDPPGATPAAGFDEAHSHATAHRLLPTEDDWLPTDGTVVLVDDELSTGATARATIRALHAVAPQRQWVVAALVDLRSDADVAATDALATELGAPVAVVALGRGRVSLPDGLTDTAADLVAAAAAPLTTGPLDNAASSNGVPTSDGRPTPGPARASSPETVTAPPTAVDRTGTPAARVRTPRTDVEGIAADLARVLTDASGRVPDRVLVLGTEEHMATPLAIADALRRRTTADVRSSTSTRSPVAVFDDPAWPIRSGIRHRSHDVTVDGPGERYAYNVHGFDAVVVVPEPGTDRGSLEGPDGLLDVLAAVTPRVVVVDSALEPAGAAPSSPRPLTGPSFGSYEPDEVTWLLQDLADAALEADTADRERAIQLEGANYAESLPVEYVPSESYEELYRDALGRSADRIAEAVGIVTDLVLRDRPNAVLVSLARAGTPVGILMRRWAEQQRGVRLQHYTASIVRGVGIDETALRWLAAHHDASQVVFVDGWTGKGAITRELTDALDRFAATDGVRFGDELAVLADPAGCTPLHGTRDDYLVPSACLNSTVSGLVSRTVFNRAWTPEGTLHGAKQYRELGARDHSRSFVATVAERFAAVCPRVDAAVAADGGPASRAVDWRGMRTVEAIGAEYGITDLHLVKPGVGETTRVLLRRVPWQVLVRDPDDVDIAHVVALARERGVPVVTRPDLSYSCVGLIHPLGSRVSDTGTDTAADAIDPTGTGPAA</sequence>
<dbReference type="InterPro" id="IPR022537">
    <property type="entry name" value="TRSP_dom"/>
</dbReference>
<keyword evidence="6" id="KW-0328">Glycosyltransferase</keyword>
<evidence type="ECO:0000259" key="5">
    <source>
        <dbReference type="Pfam" id="PF15609"/>
    </source>
</evidence>
<accession>A0ABP4K4S3</accession>
<keyword evidence="7" id="KW-1185">Reference proteome</keyword>
<evidence type="ECO:0000313" key="7">
    <source>
        <dbReference type="Proteomes" id="UP001501742"/>
    </source>
</evidence>
<dbReference type="InterPro" id="IPR011215">
    <property type="entry name" value="StiP_N"/>
</dbReference>
<feature type="region of interest" description="Disordered" evidence="1">
    <location>
        <begin position="122"/>
        <end position="154"/>
    </location>
</feature>
<feature type="domain" description="PELOTA RNA-binding" evidence="4">
    <location>
        <begin position="821"/>
        <end position="900"/>
    </location>
</feature>
<dbReference type="InterPro" id="IPR028157">
    <property type="entry name" value="PELOTA_dom"/>
</dbReference>
<dbReference type="SUPFAM" id="SSF53271">
    <property type="entry name" value="PRTase-like"/>
    <property type="match status" value="1"/>
</dbReference>
<dbReference type="Pfam" id="PF11202">
    <property type="entry name" value="StiP"/>
    <property type="match status" value="1"/>
</dbReference>
<keyword evidence="6" id="KW-0808">Transferase</keyword>
<reference evidence="7" key="1">
    <citation type="journal article" date="2019" name="Int. J. Syst. Evol. Microbiol.">
        <title>The Global Catalogue of Microorganisms (GCM) 10K type strain sequencing project: providing services to taxonomists for standard genome sequencing and annotation.</title>
        <authorList>
            <consortium name="The Broad Institute Genomics Platform"/>
            <consortium name="The Broad Institute Genome Sequencing Center for Infectious Disease"/>
            <person name="Wu L."/>
            <person name="Ma J."/>
        </authorList>
    </citation>
    <scope>NUCLEOTIDE SEQUENCE [LARGE SCALE GENOMIC DNA]</scope>
    <source>
        <strain evidence="7">JCM 12140</strain>
    </source>
</reference>
<gene>
    <name evidence="6" type="ORF">GCM10009627_09300</name>
</gene>
<dbReference type="Gene3D" id="3.40.50.2020">
    <property type="match status" value="1"/>
</dbReference>
<evidence type="ECO:0000259" key="3">
    <source>
        <dbReference type="Pfam" id="PF12500"/>
    </source>
</evidence>
<evidence type="ECO:0000259" key="4">
    <source>
        <dbReference type="Pfam" id="PF15608"/>
    </source>
</evidence>
<dbReference type="InterPro" id="IPR029057">
    <property type="entry name" value="PRTase-like"/>
</dbReference>
<comment type="caution">
    <text evidence="6">The sequence shown here is derived from an EMBL/GenBank/DDBJ whole genome shotgun (WGS) entry which is preliminary data.</text>
</comment>
<dbReference type="EMBL" id="BAAAJX010000003">
    <property type="protein sequence ID" value="GAA1492584.1"/>
    <property type="molecule type" value="Genomic_DNA"/>
</dbReference>
<dbReference type="Pfam" id="PF15609">
    <property type="entry name" value="PRTase_2"/>
    <property type="match status" value="1"/>
</dbReference>
<dbReference type="RefSeq" id="WP_204607786.1">
    <property type="nucleotide sequence ID" value="NZ_BAAAJX010000003.1"/>
</dbReference>
<feature type="region of interest" description="Disordered" evidence="1">
    <location>
        <begin position="334"/>
        <end position="381"/>
    </location>
</feature>
<evidence type="ECO:0000313" key="6">
    <source>
        <dbReference type="EMBL" id="GAA1492584.1"/>
    </source>
</evidence>
<evidence type="ECO:0000256" key="1">
    <source>
        <dbReference type="SAM" id="MobiDB-lite"/>
    </source>
</evidence>
<feature type="domain" description="Cysteine protease StiP N-terminal" evidence="2">
    <location>
        <begin position="545"/>
        <end position="793"/>
    </location>
</feature>
<dbReference type="GO" id="GO:0016757">
    <property type="term" value="F:glycosyltransferase activity"/>
    <property type="evidence" value="ECO:0007669"/>
    <property type="project" value="UniProtKB-KW"/>
</dbReference>
<protein>
    <submittedName>
        <fullName evidence="6">Phosphoribosyltransferase</fullName>
    </submittedName>
</protein>
<name>A0ABP4K4S3_9MICO</name>